<dbReference type="GO" id="GO:0005737">
    <property type="term" value="C:cytoplasm"/>
    <property type="evidence" value="ECO:0007669"/>
    <property type="project" value="TreeGrafter"/>
</dbReference>
<dbReference type="RefSeq" id="XP_034257141.1">
    <property type="nucleotide sequence ID" value="XM_034401250.1"/>
</dbReference>
<keyword evidence="2" id="KW-0716">Sensory transduction</keyword>
<dbReference type="GO" id="GO:0015031">
    <property type="term" value="P:protein transport"/>
    <property type="evidence" value="ECO:0007669"/>
    <property type="project" value="TreeGrafter"/>
</dbReference>
<dbReference type="GeneID" id="117654547"/>
<dbReference type="OrthoDB" id="2333384at2759"/>
<feature type="domain" description="Arrestin C-terminal-like" evidence="4">
    <location>
        <begin position="176"/>
        <end position="309"/>
    </location>
</feature>
<feature type="compositionally biased region" description="Pro residues" evidence="3">
    <location>
        <begin position="327"/>
        <end position="345"/>
    </location>
</feature>
<evidence type="ECO:0000313" key="5">
    <source>
        <dbReference type="Proteomes" id="UP000515158"/>
    </source>
</evidence>
<comment type="similarity">
    <text evidence="1">Belongs to the arrestin family.</text>
</comment>
<organism evidence="6">
    <name type="scientific">Thrips palmi</name>
    <name type="common">Melon thrips</name>
    <dbReference type="NCBI Taxonomy" id="161013"/>
    <lineage>
        <taxon>Eukaryota</taxon>
        <taxon>Metazoa</taxon>
        <taxon>Ecdysozoa</taxon>
        <taxon>Arthropoda</taxon>
        <taxon>Hexapoda</taxon>
        <taxon>Insecta</taxon>
        <taxon>Pterygota</taxon>
        <taxon>Neoptera</taxon>
        <taxon>Paraneoptera</taxon>
        <taxon>Thysanoptera</taxon>
        <taxon>Terebrantia</taxon>
        <taxon>Thripoidea</taxon>
        <taxon>Thripidae</taxon>
        <taxon>Thrips</taxon>
    </lineage>
</organism>
<feature type="compositionally biased region" description="Pro residues" evidence="3">
    <location>
        <begin position="382"/>
        <end position="394"/>
    </location>
</feature>
<protein>
    <submittedName>
        <fullName evidence="6">Arrestin domain-containing protein 17</fullName>
    </submittedName>
</protein>
<dbReference type="FunCoup" id="A0A6P9ANG5">
    <property type="interactions" value="583"/>
</dbReference>
<dbReference type="Pfam" id="PF00339">
    <property type="entry name" value="Arrestin_N"/>
    <property type="match status" value="1"/>
</dbReference>
<dbReference type="InParanoid" id="A0A6P9ANG5"/>
<dbReference type="InterPro" id="IPR014752">
    <property type="entry name" value="Arrestin-like_C"/>
</dbReference>
<feature type="region of interest" description="Disordered" evidence="3">
    <location>
        <begin position="321"/>
        <end position="398"/>
    </location>
</feature>
<keyword evidence="5" id="KW-1185">Reference proteome</keyword>
<sequence>MPVGIRIQFDSPYATYYAGQTVTGRVYVSVDKPKRIRAITFNIKGEAQVKWQESENKKDAQGKDYTDYTDFTAQETYYENQYYLFGSANGDVELAQGEYTYPFSSQIPPTAPSSFEGEFGHIRYTVKATLDRPWKFDSDAKAAFTVVAPLDLNGLPQAKEPVEFEKSKSFCCLWCKSGPLTLTVKLPTSGYVPGQTIPFQIEIENGSNIRVRPINCVLRKEVTWHAKNPYSKTNITKTKLADLAVDAEVLPHNSASFSQDLTVPAVPPSNLANCSIIDLQYVLKVEAVVGGLHKNLSARIPIVMGTIPLLTGPTAYKPGGMVVQPSQPVPNPSSPAAPAPTPTPTPAQRDVSPAPPVGGGWNLPAPGDPTTPPAANGSVAPSAPPLYPQLPPPSYEESIFKGNTIKDASDNEYTMGIQDFTPRYPVWSFGPVGPDSPAAAPPKKEA</sequence>
<accession>A0A6P9ANG5</accession>
<dbReference type="Pfam" id="PF02752">
    <property type="entry name" value="Arrestin_C"/>
    <property type="match status" value="1"/>
</dbReference>
<dbReference type="SUPFAM" id="SSF81296">
    <property type="entry name" value="E set domains"/>
    <property type="match status" value="2"/>
</dbReference>
<gene>
    <name evidence="6" type="primary">LOC117654547</name>
</gene>
<dbReference type="InterPro" id="IPR014756">
    <property type="entry name" value="Ig_E-set"/>
</dbReference>
<dbReference type="PANTHER" id="PTHR11188">
    <property type="entry name" value="ARRESTIN DOMAIN CONTAINING PROTEIN"/>
    <property type="match status" value="1"/>
</dbReference>
<evidence type="ECO:0000259" key="4">
    <source>
        <dbReference type="SMART" id="SM01017"/>
    </source>
</evidence>
<dbReference type="InterPro" id="IPR011021">
    <property type="entry name" value="Arrestin-like_N"/>
</dbReference>
<proteinExistence type="inferred from homology"/>
<dbReference type="SMART" id="SM01017">
    <property type="entry name" value="Arrestin_C"/>
    <property type="match status" value="1"/>
</dbReference>
<dbReference type="InterPro" id="IPR050357">
    <property type="entry name" value="Arrestin_domain-protein"/>
</dbReference>
<dbReference type="AlphaFoldDB" id="A0A6P9ANG5"/>
<evidence type="ECO:0000256" key="1">
    <source>
        <dbReference type="ARBA" id="ARBA00005298"/>
    </source>
</evidence>
<evidence type="ECO:0000256" key="2">
    <source>
        <dbReference type="ARBA" id="ARBA00022606"/>
    </source>
</evidence>
<dbReference type="Gene3D" id="2.60.40.640">
    <property type="match status" value="2"/>
</dbReference>
<reference evidence="6" key="1">
    <citation type="submission" date="2025-08" db="UniProtKB">
        <authorList>
            <consortium name="RefSeq"/>
        </authorList>
    </citation>
    <scope>IDENTIFICATION</scope>
    <source>
        <tissue evidence="6">Total insect</tissue>
    </source>
</reference>
<dbReference type="PANTHER" id="PTHR11188:SF176">
    <property type="entry name" value="ARRESTIN DOMAIN-CONTAINING PROTEIN 1"/>
    <property type="match status" value="1"/>
</dbReference>
<name>A0A6P9ANG5_THRPL</name>
<dbReference type="KEGG" id="tpal:117654547"/>
<dbReference type="Proteomes" id="UP000515158">
    <property type="component" value="Unplaced"/>
</dbReference>
<dbReference type="InterPro" id="IPR011022">
    <property type="entry name" value="Arrestin_C-like"/>
</dbReference>
<evidence type="ECO:0000256" key="3">
    <source>
        <dbReference type="SAM" id="MobiDB-lite"/>
    </source>
</evidence>
<evidence type="ECO:0000313" key="6">
    <source>
        <dbReference type="RefSeq" id="XP_034257141.1"/>
    </source>
</evidence>